<accession>A0A0C2HVR0</accession>
<evidence type="ECO:0000259" key="6">
    <source>
        <dbReference type="Pfam" id="PF19289"/>
    </source>
</evidence>
<dbReference type="STRING" id="226910.UCMB321_5042"/>
<dbReference type="PATRIC" id="fig|226910.6.peg.5031"/>
<evidence type="ECO:0000259" key="5">
    <source>
        <dbReference type="Pfam" id="PF01523"/>
    </source>
</evidence>
<dbReference type="GO" id="GO:0006508">
    <property type="term" value="P:proteolysis"/>
    <property type="evidence" value="ECO:0007669"/>
    <property type="project" value="UniProtKB-KW"/>
</dbReference>
<dbReference type="PANTHER" id="PTHR30624:SF10">
    <property type="entry name" value="CONSERVED PROTEIN"/>
    <property type="match status" value="1"/>
</dbReference>
<reference evidence="7 8" key="1">
    <citation type="submission" date="2015-01" db="EMBL/GenBank/DDBJ databases">
        <title>Complete genome of Pseudomonas batumici UCM B-321 producer of the batumin antibiotic with strong antistaphilococcal and potential anticancer activity.</title>
        <authorList>
            <person name="Klochko V.V."/>
            <person name="Zelena L.B."/>
            <person name="Elena K.A."/>
            <person name="Reva O.N."/>
        </authorList>
    </citation>
    <scope>NUCLEOTIDE SEQUENCE [LARGE SCALE GENOMIC DNA]</scope>
    <source>
        <strain evidence="7 8">UCM B-321</strain>
    </source>
</reference>
<dbReference type="Gene3D" id="3.30.2290.10">
    <property type="entry name" value="PmbA/TldD superfamily"/>
    <property type="match status" value="1"/>
</dbReference>
<dbReference type="GO" id="GO:0008237">
    <property type="term" value="F:metallopeptidase activity"/>
    <property type="evidence" value="ECO:0007669"/>
    <property type="project" value="UniProtKB-KW"/>
</dbReference>
<keyword evidence="3" id="KW-0378">Hydrolase</keyword>
<gene>
    <name evidence="7" type="ORF">UCMB321_5042</name>
</gene>
<dbReference type="SUPFAM" id="SSF111283">
    <property type="entry name" value="Putative modulator of DNA gyrase, PmbA/TldD"/>
    <property type="match status" value="1"/>
</dbReference>
<sequence length="480" mass="52254">MFDFHPQLKQRFAGLRTGAEFFSLRYVRESGQYLSVRKNVAEPPSLRVDEGAMLTVRVNGVEAYAATNDLSQAGLQSALERAEGYARLMAPHALLDLRQQVVSSDRADYRSPQLDQAFPSLSDCYALLGAESAAVPKDERLVNWEVSLGLTEVEQIYLNNAGAELRQALRFVYPGLTVTAYDGADSQTRTLGRENFGQQGSADVIGRSGLIGAGARIADQALQLLLAPNTPQGPRDLLLTPDQMILQIHESIGHPLELDRILGDERNYAGTSFVKASDFGSLQYGSPLLNVTFDPSIPQQLASYGHDDDGTPAHKEFLIREGRLLRPLGGALSQFRAGLDGVANSRACSWNRPPIDRMANLNIEPGDQSFEQLVGGIEKGILMSTNRSWSIDDARNKFQFGCEWGQLIENGELKGVVKNPNYRAISAQFWRNLSAVGNAGTFQVLGTPNCGKGEPNQVIRVGHASPACVFSNVDVFGGDA</sequence>
<dbReference type="AlphaFoldDB" id="A0A0C2HVR0"/>
<organism evidence="7 8">
    <name type="scientific">Pseudomonas batumici</name>
    <dbReference type="NCBI Taxonomy" id="226910"/>
    <lineage>
        <taxon>Bacteria</taxon>
        <taxon>Pseudomonadati</taxon>
        <taxon>Pseudomonadota</taxon>
        <taxon>Gammaproteobacteria</taxon>
        <taxon>Pseudomonadales</taxon>
        <taxon>Pseudomonadaceae</taxon>
        <taxon>Pseudomonas</taxon>
    </lineage>
</organism>
<keyword evidence="2" id="KW-0645">Protease</keyword>
<protein>
    <submittedName>
        <fullName evidence="7">TldD family protein, Beta/Gamma-proteobacterial subgroup</fullName>
    </submittedName>
</protein>
<dbReference type="Pfam" id="PF19289">
    <property type="entry name" value="PmbA_TldD_3rd"/>
    <property type="match status" value="1"/>
</dbReference>
<evidence type="ECO:0000313" key="7">
    <source>
        <dbReference type="EMBL" id="KIH81246.1"/>
    </source>
</evidence>
<dbReference type="RefSeq" id="WP_040071374.1">
    <property type="nucleotide sequence ID" value="NZ_JXDG01000064.1"/>
</dbReference>
<dbReference type="GO" id="GO:0005829">
    <property type="term" value="C:cytosol"/>
    <property type="evidence" value="ECO:0007669"/>
    <property type="project" value="TreeGrafter"/>
</dbReference>
<keyword evidence="4" id="KW-0482">Metalloprotease</keyword>
<dbReference type="Proteomes" id="UP000031535">
    <property type="component" value="Unassembled WGS sequence"/>
</dbReference>
<dbReference type="PANTHER" id="PTHR30624">
    <property type="entry name" value="UNCHARACTERIZED PROTEIN TLDD AND PMBA"/>
    <property type="match status" value="1"/>
</dbReference>
<comment type="caution">
    <text evidence="7">The sequence shown here is derived from an EMBL/GenBank/DDBJ whole genome shotgun (WGS) entry which is preliminary data.</text>
</comment>
<comment type="similarity">
    <text evidence="1">Belongs to the peptidase U62 family.</text>
</comment>
<evidence type="ECO:0000256" key="4">
    <source>
        <dbReference type="ARBA" id="ARBA00023049"/>
    </source>
</evidence>
<evidence type="ECO:0000313" key="8">
    <source>
        <dbReference type="Proteomes" id="UP000031535"/>
    </source>
</evidence>
<dbReference type="InterPro" id="IPR002510">
    <property type="entry name" value="Metalloprtase-TldD/E_N"/>
</dbReference>
<dbReference type="OrthoDB" id="9803213at2"/>
<dbReference type="InterPro" id="IPR036059">
    <property type="entry name" value="TldD/PmbA_sf"/>
</dbReference>
<feature type="domain" description="Metalloprotease TldD/E N-terminal" evidence="5">
    <location>
        <begin position="24"/>
        <end position="83"/>
    </location>
</feature>
<dbReference type="InterPro" id="IPR035068">
    <property type="entry name" value="TldD/PmbA_N"/>
</dbReference>
<evidence type="ECO:0000256" key="2">
    <source>
        <dbReference type="ARBA" id="ARBA00022670"/>
    </source>
</evidence>
<keyword evidence="8" id="KW-1185">Reference proteome</keyword>
<feature type="domain" description="Metalloprotease TldD/E C-terminal" evidence="6">
    <location>
        <begin position="237"/>
        <end position="475"/>
    </location>
</feature>
<dbReference type="EMBL" id="JXDG01000064">
    <property type="protein sequence ID" value="KIH81246.1"/>
    <property type="molecule type" value="Genomic_DNA"/>
</dbReference>
<evidence type="ECO:0000256" key="1">
    <source>
        <dbReference type="ARBA" id="ARBA00005836"/>
    </source>
</evidence>
<name>A0A0C2HVR0_9PSED</name>
<dbReference type="InterPro" id="IPR051463">
    <property type="entry name" value="Peptidase_U62_metallo"/>
</dbReference>
<dbReference type="Pfam" id="PF01523">
    <property type="entry name" value="PmbA_TldD_1st"/>
    <property type="match status" value="1"/>
</dbReference>
<proteinExistence type="inferred from homology"/>
<dbReference type="InterPro" id="IPR045569">
    <property type="entry name" value="Metalloprtase-TldD/E_C"/>
</dbReference>
<evidence type="ECO:0000256" key="3">
    <source>
        <dbReference type="ARBA" id="ARBA00022801"/>
    </source>
</evidence>